<keyword evidence="8" id="KW-1185">Reference proteome</keyword>
<gene>
    <name evidence="7" type="ORF">TWF506_011059</name>
</gene>
<comment type="subcellular location">
    <subcellularLocation>
        <location evidence="1">Nucleus</location>
    </subcellularLocation>
</comment>
<dbReference type="GO" id="GO:0016592">
    <property type="term" value="C:mediator complex"/>
    <property type="evidence" value="ECO:0007669"/>
    <property type="project" value="InterPro"/>
</dbReference>
<keyword evidence="4" id="KW-0804">Transcription</keyword>
<comment type="caution">
    <text evidence="7">The sequence shown here is derived from an EMBL/GenBank/DDBJ whole genome shotgun (WGS) entry which is preliminary data.</text>
</comment>
<evidence type="ECO:0000256" key="4">
    <source>
        <dbReference type="ARBA" id="ARBA00023163"/>
    </source>
</evidence>
<dbReference type="EMBL" id="JAVHJM010000009">
    <property type="protein sequence ID" value="KAK6506136.1"/>
    <property type="molecule type" value="Genomic_DNA"/>
</dbReference>
<reference evidence="7 8" key="1">
    <citation type="submission" date="2019-10" db="EMBL/GenBank/DDBJ databases">
        <authorList>
            <person name="Palmer J.M."/>
        </authorList>
    </citation>
    <scope>NUCLEOTIDE SEQUENCE [LARGE SCALE GENOMIC DNA]</scope>
    <source>
        <strain evidence="7 8">TWF506</strain>
    </source>
</reference>
<feature type="region of interest" description="Disordered" evidence="6">
    <location>
        <begin position="314"/>
        <end position="369"/>
    </location>
</feature>
<comment type="similarity">
    <text evidence="2">Belongs to the Mediator complex subunit 27 family.</text>
</comment>
<feature type="compositionally biased region" description="Basic and acidic residues" evidence="6">
    <location>
        <begin position="314"/>
        <end position="331"/>
    </location>
</feature>
<evidence type="ECO:0000313" key="7">
    <source>
        <dbReference type="EMBL" id="KAK6506136.1"/>
    </source>
</evidence>
<dbReference type="InterPro" id="IPR021627">
    <property type="entry name" value="Mediator_Med27"/>
</dbReference>
<evidence type="ECO:0000256" key="1">
    <source>
        <dbReference type="ARBA" id="ARBA00004123"/>
    </source>
</evidence>
<evidence type="ECO:0000256" key="2">
    <source>
        <dbReference type="ARBA" id="ARBA00008048"/>
    </source>
</evidence>
<keyword evidence="5" id="KW-0539">Nucleus</keyword>
<feature type="compositionally biased region" description="Polar residues" evidence="6">
    <location>
        <begin position="19"/>
        <end position="32"/>
    </location>
</feature>
<sequence>MAPEPNPTAKAGMKAEPLSVSSPSEDPSQTEETTLVSALSLLHQMHQKLALLRESIPHMVQPIMKASAYPTPETLFDEFSKRTLKASEDLVEFTKLVSDGKWVFDKASSSRRESGVESGEVKRWKSSAPLPHYLKDIVEGTEGVGKDKDAKKKEEEEKKEKEKKRLEAERSKERELEIAEVKEVESEDVRRGIIEEFKKEHSDIEIISEEDGKVLKVAIPKPVGLTFSIEIPQPTAESNRYIVTLPTSSYLHILVLRSITTRPNAGSLKYLLDMIATYKTIYKTKCNKCNKLTQGPKPDLPVIRRLKRIAKLVQKESKEDGGTGQENDKMDTTGNDKTVKGAKDANPKVKKEPQDEKPKEDNDGADDVAEVELVEEFWVTYHEGCAD</sequence>
<dbReference type="Pfam" id="PF11571">
    <property type="entry name" value="Med27"/>
    <property type="match status" value="1"/>
</dbReference>
<feature type="region of interest" description="Disordered" evidence="6">
    <location>
        <begin position="1"/>
        <end position="32"/>
    </location>
</feature>
<dbReference type="AlphaFoldDB" id="A0AAN8N9Y0"/>
<feature type="region of interest" description="Disordered" evidence="6">
    <location>
        <begin position="136"/>
        <end position="169"/>
    </location>
</feature>
<evidence type="ECO:0000256" key="3">
    <source>
        <dbReference type="ARBA" id="ARBA00023015"/>
    </source>
</evidence>
<dbReference type="Proteomes" id="UP001307849">
    <property type="component" value="Unassembled WGS sequence"/>
</dbReference>
<keyword evidence="3" id="KW-0805">Transcription regulation</keyword>
<organism evidence="7 8">
    <name type="scientific">Arthrobotrys conoides</name>
    <dbReference type="NCBI Taxonomy" id="74498"/>
    <lineage>
        <taxon>Eukaryota</taxon>
        <taxon>Fungi</taxon>
        <taxon>Dikarya</taxon>
        <taxon>Ascomycota</taxon>
        <taxon>Pezizomycotina</taxon>
        <taxon>Orbiliomycetes</taxon>
        <taxon>Orbiliales</taxon>
        <taxon>Orbiliaceae</taxon>
        <taxon>Arthrobotrys</taxon>
    </lineage>
</organism>
<feature type="compositionally biased region" description="Basic and acidic residues" evidence="6">
    <location>
        <begin position="337"/>
        <end position="362"/>
    </location>
</feature>
<evidence type="ECO:0000256" key="6">
    <source>
        <dbReference type="SAM" id="MobiDB-lite"/>
    </source>
</evidence>
<protein>
    <submittedName>
        <fullName evidence="7">Uncharacterized protein</fullName>
    </submittedName>
</protein>
<evidence type="ECO:0000313" key="8">
    <source>
        <dbReference type="Proteomes" id="UP001307849"/>
    </source>
</evidence>
<evidence type="ECO:0000256" key="5">
    <source>
        <dbReference type="ARBA" id="ARBA00023242"/>
    </source>
</evidence>
<accession>A0AAN8N9Y0</accession>
<proteinExistence type="inferred from homology"/>
<name>A0AAN8N9Y0_9PEZI</name>